<reference evidence="2 3" key="1">
    <citation type="submission" date="2020-10" db="EMBL/GenBank/DDBJ databases">
        <title>Phylogeny of dyella-like bacteria.</title>
        <authorList>
            <person name="Fu J."/>
        </authorList>
    </citation>
    <scope>NUCLEOTIDE SEQUENCE [LARGE SCALE GENOMIC DNA]</scope>
    <source>
        <strain evidence="2 3">DHG40</strain>
    </source>
</reference>
<accession>A0ABW8IMP4</accession>
<keyword evidence="1" id="KW-0732">Signal</keyword>
<sequence length="90" mass="9682">MKRIVFVAAIAGVVMVATAAAQPVRDVSAKRHPNLAAAQHLVDQAYKRVVDAQQANEFDLGGHAARAKELLDQANAELKQAAEVSNENHR</sequence>
<evidence type="ECO:0000313" key="2">
    <source>
        <dbReference type="EMBL" id="MFK2856489.1"/>
    </source>
</evidence>
<keyword evidence="3" id="KW-1185">Reference proteome</keyword>
<evidence type="ECO:0000256" key="1">
    <source>
        <dbReference type="SAM" id="SignalP"/>
    </source>
</evidence>
<dbReference type="RefSeq" id="WP_380015320.1">
    <property type="nucleotide sequence ID" value="NZ_JADIKI010000023.1"/>
</dbReference>
<organism evidence="2 3">
    <name type="scientific">Dyella humi</name>
    <dbReference type="NCBI Taxonomy" id="1770547"/>
    <lineage>
        <taxon>Bacteria</taxon>
        <taxon>Pseudomonadati</taxon>
        <taxon>Pseudomonadota</taxon>
        <taxon>Gammaproteobacteria</taxon>
        <taxon>Lysobacterales</taxon>
        <taxon>Rhodanobacteraceae</taxon>
        <taxon>Dyella</taxon>
    </lineage>
</organism>
<comment type="caution">
    <text evidence="2">The sequence shown here is derived from an EMBL/GenBank/DDBJ whole genome shotgun (WGS) entry which is preliminary data.</text>
</comment>
<feature type="chain" id="PRO_5047307058" description="DUF4398 domain-containing protein" evidence="1">
    <location>
        <begin position="20"/>
        <end position="90"/>
    </location>
</feature>
<gene>
    <name evidence="2" type="ORF">ISP18_17915</name>
</gene>
<evidence type="ECO:0000313" key="3">
    <source>
        <dbReference type="Proteomes" id="UP001620409"/>
    </source>
</evidence>
<dbReference type="Proteomes" id="UP001620409">
    <property type="component" value="Unassembled WGS sequence"/>
</dbReference>
<evidence type="ECO:0008006" key="4">
    <source>
        <dbReference type="Google" id="ProtNLM"/>
    </source>
</evidence>
<dbReference type="EMBL" id="JADIKI010000023">
    <property type="protein sequence ID" value="MFK2856489.1"/>
    <property type="molecule type" value="Genomic_DNA"/>
</dbReference>
<protein>
    <recommendedName>
        <fullName evidence="4">DUF4398 domain-containing protein</fullName>
    </recommendedName>
</protein>
<proteinExistence type="predicted"/>
<feature type="signal peptide" evidence="1">
    <location>
        <begin position="1"/>
        <end position="19"/>
    </location>
</feature>
<name>A0ABW8IMP4_9GAMM</name>